<gene>
    <name evidence="2" type="ORF">GJB61_24805</name>
</gene>
<evidence type="ECO:0000313" key="3">
    <source>
        <dbReference type="Proteomes" id="UP000463051"/>
    </source>
</evidence>
<dbReference type="Proteomes" id="UP000463051">
    <property type="component" value="Unassembled WGS sequence"/>
</dbReference>
<comment type="caution">
    <text evidence="2">The sequence shown here is derived from an EMBL/GenBank/DDBJ whole genome shotgun (WGS) entry which is preliminary data.</text>
</comment>
<organism evidence="2 3">
    <name type="scientific">Paenibacillus monticola</name>
    <dbReference type="NCBI Taxonomy" id="2666075"/>
    <lineage>
        <taxon>Bacteria</taxon>
        <taxon>Bacillati</taxon>
        <taxon>Bacillota</taxon>
        <taxon>Bacilli</taxon>
        <taxon>Bacillales</taxon>
        <taxon>Paenibacillaceae</taxon>
        <taxon>Paenibacillus</taxon>
    </lineage>
</organism>
<evidence type="ECO:0000313" key="2">
    <source>
        <dbReference type="EMBL" id="MRN56196.1"/>
    </source>
</evidence>
<dbReference type="AlphaFoldDB" id="A0A7X2L580"/>
<evidence type="ECO:0000256" key="1">
    <source>
        <dbReference type="SAM" id="Phobius"/>
    </source>
</evidence>
<reference evidence="2 3" key="1">
    <citation type="submission" date="2019-11" db="EMBL/GenBank/DDBJ databases">
        <title>Paenibacillus monticola sp. nov., a novel PGPR strain isolated from mountain sample in China.</title>
        <authorList>
            <person name="Zhao Q."/>
            <person name="Li H.-P."/>
            <person name="Zhang J.-L."/>
        </authorList>
    </citation>
    <scope>NUCLEOTIDE SEQUENCE [LARGE SCALE GENOMIC DNA]</scope>
    <source>
        <strain evidence="2 3">LC-T2</strain>
    </source>
</reference>
<proteinExistence type="predicted"/>
<accession>A0A7X2L580</accession>
<sequence length="74" mass="8218">MSWSLLLLLFLLIVLLLETPQLVRLHSLPDMAVFYGVWAIAIAAVLANMTGLTQARPLDWIRSFMLLLPGGSPK</sequence>
<feature type="transmembrane region" description="Helical" evidence="1">
    <location>
        <begin position="35"/>
        <end position="55"/>
    </location>
</feature>
<name>A0A7X2L580_9BACL</name>
<dbReference type="RefSeq" id="WP_154121680.1">
    <property type="nucleotide sequence ID" value="NZ_WJXB01000012.1"/>
</dbReference>
<protein>
    <submittedName>
        <fullName evidence="2">Uncharacterized protein</fullName>
    </submittedName>
</protein>
<keyword evidence="1" id="KW-0472">Membrane</keyword>
<dbReference type="EMBL" id="WJXB01000012">
    <property type="protein sequence ID" value="MRN56196.1"/>
    <property type="molecule type" value="Genomic_DNA"/>
</dbReference>
<keyword evidence="1" id="KW-1133">Transmembrane helix</keyword>
<keyword evidence="1" id="KW-0812">Transmembrane</keyword>
<keyword evidence="3" id="KW-1185">Reference proteome</keyword>